<evidence type="ECO:0000313" key="1">
    <source>
        <dbReference type="EMBL" id="VFJ50675.1"/>
    </source>
</evidence>
<sequence>MLTPNAIDKVVSGIGNSPKHIYDDADSIFSSVTYEVPEEENGYFFQDACHGDGNGGYDLEDVNVAIAIGMADALAHQRGEIELLDIDDAFLALRNEI</sequence>
<dbReference type="AlphaFoldDB" id="A0A450SGN5"/>
<protein>
    <submittedName>
        <fullName evidence="2">Uncharacterized protein</fullName>
    </submittedName>
</protein>
<organism evidence="2">
    <name type="scientific">Candidatus Kentrum sp. DK</name>
    <dbReference type="NCBI Taxonomy" id="2126562"/>
    <lineage>
        <taxon>Bacteria</taxon>
        <taxon>Pseudomonadati</taxon>
        <taxon>Pseudomonadota</taxon>
        <taxon>Gammaproteobacteria</taxon>
        <taxon>Candidatus Kentrum</taxon>
    </lineage>
</organism>
<reference evidence="2" key="1">
    <citation type="submission" date="2019-02" db="EMBL/GenBank/DDBJ databases">
        <authorList>
            <person name="Gruber-Vodicka R. H."/>
            <person name="Seah K. B. B."/>
        </authorList>
    </citation>
    <scope>NUCLEOTIDE SEQUENCE</scope>
    <source>
        <strain evidence="2">BECK_DK161</strain>
        <strain evidence="1">BECK_DK47</strain>
    </source>
</reference>
<name>A0A450SGN5_9GAMM</name>
<dbReference type="EMBL" id="CAADEX010000030">
    <property type="protein sequence ID" value="VFJ50675.1"/>
    <property type="molecule type" value="Genomic_DNA"/>
</dbReference>
<gene>
    <name evidence="1" type="ORF">BECKDK2373B_GA0170837_103011</name>
    <name evidence="2" type="ORF">BECKDK2373C_GA0170839_103522</name>
</gene>
<evidence type="ECO:0000313" key="2">
    <source>
        <dbReference type="EMBL" id="VFJ52227.1"/>
    </source>
</evidence>
<proteinExistence type="predicted"/>
<dbReference type="EMBL" id="CAADEY010000035">
    <property type="protein sequence ID" value="VFJ52227.1"/>
    <property type="molecule type" value="Genomic_DNA"/>
</dbReference>
<accession>A0A450SGN5</accession>